<dbReference type="Pfam" id="PF00583">
    <property type="entry name" value="Acetyltransf_1"/>
    <property type="match status" value="1"/>
</dbReference>
<dbReference type="EMBL" id="FNIT01000002">
    <property type="protein sequence ID" value="SDN86164.1"/>
    <property type="molecule type" value="Genomic_DNA"/>
</dbReference>
<accession>A0A1H0EUU8</accession>
<dbReference type="InterPro" id="IPR016181">
    <property type="entry name" value="Acyl_CoA_acyltransferase"/>
</dbReference>
<dbReference type="CDD" id="cd04301">
    <property type="entry name" value="NAT_SF"/>
    <property type="match status" value="1"/>
</dbReference>
<evidence type="ECO:0000313" key="2">
    <source>
        <dbReference type="EMBL" id="SDN86164.1"/>
    </source>
</evidence>
<sequence length="285" mass="31570">MAEPVVRPAGVGDIEPVADLLHRLMNPKIAPERWRRVLDDPWRPAELERGWLVEDTGRIVGFMATIYSRRATRLGPRLFCDLGAWYLERAYRGTGIGEALLRAGMERADTTYVTLTARRATGRRIRALGFQVLDEQREVFSPRSPRRVAPLRLLSDPALLDADARQRLSDHEGLGLRSAVVAAADEAAAALVLLHVKRKGEDVLHHDLLHCGDAAMLANHAQALADLLVEEGVLAVDRRFLPSSGAGGRPEPIPLARWFRAANGVEARDVDLLYNETLLLDLKLP</sequence>
<dbReference type="STRING" id="1166073.SAMN05192530_102232"/>
<dbReference type="Gene3D" id="3.40.630.30">
    <property type="match status" value="1"/>
</dbReference>
<dbReference type="Proteomes" id="UP000198793">
    <property type="component" value="Unassembled WGS sequence"/>
</dbReference>
<evidence type="ECO:0000259" key="1">
    <source>
        <dbReference type="PROSITE" id="PS51186"/>
    </source>
</evidence>
<protein>
    <submittedName>
        <fullName evidence="2">Acetyltransferase (GNAT) family protein</fullName>
    </submittedName>
</protein>
<gene>
    <name evidence="2" type="ORF">SAMN05192530_102232</name>
</gene>
<dbReference type="PROSITE" id="PS51186">
    <property type="entry name" value="GNAT"/>
    <property type="match status" value="1"/>
</dbReference>
<dbReference type="GO" id="GO:0016747">
    <property type="term" value="F:acyltransferase activity, transferring groups other than amino-acyl groups"/>
    <property type="evidence" value="ECO:0007669"/>
    <property type="project" value="InterPro"/>
</dbReference>
<dbReference type="RefSeq" id="WP_090670248.1">
    <property type="nucleotide sequence ID" value="NZ_FNIT01000002.1"/>
</dbReference>
<keyword evidence="3" id="KW-1185">Reference proteome</keyword>
<name>A0A1H0EUU8_9HYPH</name>
<dbReference type="InterPro" id="IPR000182">
    <property type="entry name" value="GNAT_dom"/>
</dbReference>
<dbReference type="SUPFAM" id="SSF55729">
    <property type="entry name" value="Acyl-CoA N-acyltransferases (Nat)"/>
    <property type="match status" value="1"/>
</dbReference>
<evidence type="ECO:0000313" key="3">
    <source>
        <dbReference type="Proteomes" id="UP000198793"/>
    </source>
</evidence>
<keyword evidence="2" id="KW-0808">Transferase</keyword>
<dbReference type="AlphaFoldDB" id="A0A1H0EUU8"/>
<organism evidence="2 3">
    <name type="scientific">Aureimonas jatrophae</name>
    <dbReference type="NCBI Taxonomy" id="1166073"/>
    <lineage>
        <taxon>Bacteria</taxon>
        <taxon>Pseudomonadati</taxon>
        <taxon>Pseudomonadota</taxon>
        <taxon>Alphaproteobacteria</taxon>
        <taxon>Hyphomicrobiales</taxon>
        <taxon>Aurantimonadaceae</taxon>
        <taxon>Aureimonas</taxon>
    </lineage>
</organism>
<reference evidence="2 3" key="1">
    <citation type="submission" date="2016-10" db="EMBL/GenBank/DDBJ databases">
        <authorList>
            <person name="de Groot N.N."/>
        </authorList>
    </citation>
    <scope>NUCLEOTIDE SEQUENCE [LARGE SCALE GENOMIC DNA]</scope>
    <source>
        <strain evidence="3">L7-484,KACC 16230,DSM 25025</strain>
    </source>
</reference>
<proteinExistence type="predicted"/>
<feature type="domain" description="N-acetyltransferase" evidence="1">
    <location>
        <begin position="4"/>
        <end position="152"/>
    </location>
</feature>